<dbReference type="Proteomes" id="UP000250043">
    <property type="component" value="Unassembled WGS sequence"/>
</dbReference>
<sequence>MFKTVWTSSATAARVYAHEIATCTAAWSPLSIRASPPDSSRSGKGAIACFVDHTANRDPLMAREEKSVDMLDSLECDREKGIRDGLDTAELTELRHSSEVHVDVSLARGSVLTR</sequence>
<keyword evidence="2" id="KW-1185">Reference proteome</keyword>
<gene>
    <name evidence="1" type="ORF">OBBRIDRAFT_496155</name>
</gene>
<name>A0A8E2DEJ7_9APHY</name>
<protein>
    <submittedName>
        <fullName evidence="1">Uncharacterized protein</fullName>
    </submittedName>
</protein>
<dbReference type="EMBL" id="KV722827">
    <property type="protein sequence ID" value="OCH83757.1"/>
    <property type="molecule type" value="Genomic_DNA"/>
</dbReference>
<organism evidence="1 2">
    <name type="scientific">Obba rivulosa</name>
    <dbReference type="NCBI Taxonomy" id="1052685"/>
    <lineage>
        <taxon>Eukaryota</taxon>
        <taxon>Fungi</taxon>
        <taxon>Dikarya</taxon>
        <taxon>Basidiomycota</taxon>
        <taxon>Agaricomycotina</taxon>
        <taxon>Agaricomycetes</taxon>
        <taxon>Polyporales</taxon>
        <taxon>Gelatoporiaceae</taxon>
        <taxon>Obba</taxon>
    </lineage>
</organism>
<dbReference type="AlphaFoldDB" id="A0A8E2DEJ7"/>
<reference evidence="1 2" key="1">
    <citation type="submission" date="2016-07" db="EMBL/GenBank/DDBJ databases">
        <title>Draft genome of the white-rot fungus Obba rivulosa 3A-2.</title>
        <authorList>
            <consortium name="DOE Joint Genome Institute"/>
            <person name="Miettinen O."/>
            <person name="Riley R."/>
            <person name="Acob R."/>
            <person name="Barry K."/>
            <person name="Cullen D."/>
            <person name="De Vries R."/>
            <person name="Hainaut M."/>
            <person name="Hatakka A."/>
            <person name="Henrissat B."/>
            <person name="Hilden K."/>
            <person name="Kuo R."/>
            <person name="Labutti K."/>
            <person name="Lipzen A."/>
            <person name="Makela M.R."/>
            <person name="Sandor L."/>
            <person name="Spatafora J.W."/>
            <person name="Grigoriev I.V."/>
            <person name="Hibbett D.S."/>
        </authorList>
    </citation>
    <scope>NUCLEOTIDE SEQUENCE [LARGE SCALE GENOMIC DNA]</scope>
    <source>
        <strain evidence="1 2">3A-2</strain>
    </source>
</reference>
<accession>A0A8E2DEJ7</accession>
<evidence type="ECO:0000313" key="1">
    <source>
        <dbReference type="EMBL" id="OCH83757.1"/>
    </source>
</evidence>
<proteinExistence type="predicted"/>
<evidence type="ECO:0000313" key="2">
    <source>
        <dbReference type="Proteomes" id="UP000250043"/>
    </source>
</evidence>